<comment type="caution">
    <text evidence="1">The sequence shown here is derived from an EMBL/GenBank/DDBJ whole genome shotgun (WGS) entry which is preliminary data.</text>
</comment>
<name>A0ACC2QRV8_9NEOP</name>
<reference evidence="1" key="1">
    <citation type="submission" date="2023-03" db="EMBL/GenBank/DDBJ databases">
        <title>Chromosome-level genomes of two armyworms, Mythimna separata and Mythimna loreyi, provide insights into the biosynthesis and reception of sex pheromones.</title>
        <authorList>
            <person name="Zhao H."/>
        </authorList>
    </citation>
    <scope>NUCLEOTIDE SEQUENCE</scope>
    <source>
        <strain evidence="1">BeijingLab</strain>
    </source>
</reference>
<protein>
    <submittedName>
        <fullName evidence="1">Uncharacterized protein</fullName>
    </submittedName>
</protein>
<proteinExistence type="predicted"/>
<accession>A0ACC2QRV8</accession>
<evidence type="ECO:0000313" key="2">
    <source>
        <dbReference type="Proteomes" id="UP001231649"/>
    </source>
</evidence>
<sequence length="150" mass="17094">MGYLADNGILPAETMDTADFIIFMDNLFDSLNGSMKNSNDRATFGIIEPVLFEEVVPLHQTHYDAETPLYSVESVEEIRQTLAPTAEVSEDMRRLEQNLHPLLVYRPEDTCTEMWNGPWPASAAQVAEPPAHTSVWLEWLQEHVDYGEPW</sequence>
<evidence type="ECO:0000313" key="1">
    <source>
        <dbReference type="EMBL" id="KAJ8720648.1"/>
    </source>
</evidence>
<dbReference type="EMBL" id="CM056795">
    <property type="protein sequence ID" value="KAJ8720648.1"/>
    <property type="molecule type" value="Genomic_DNA"/>
</dbReference>
<gene>
    <name evidence="1" type="ORF">PYW08_006113</name>
</gene>
<dbReference type="Proteomes" id="UP001231649">
    <property type="component" value="Chromosome 19"/>
</dbReference>
<organism evidence="1 2">
    <name type="scientific">Mythimna loreyi</name>
    <dbReference type="NCBI Taxonomy" id="667449"/>
    <lineage>
        <taxon>Eukaryota</taxon>
        <taxon>Metazoa</taxon>
        <taxon>Ecdysozoa</taxon>
        <taxon>Arthropoda</taxon>
        <taxon>Hexapoda</taxon>
        <taxon>Insecta</taxon>
        <taxon>Pterygota</taxon>
        <taxon>Neoptera</taxon>
        <taxon>Endopterygota</taxon>
        <taxon>Lepidoptera</taxon>
        <taxon>Glossata</taxon>
        <taxon>Ditrysia</taxon>
        <taxon>Noctuoidea</taxon>
        <taxon>Noctuidae</taxon>
        <taxon>Noctuinae</taxon>
        <taxon>Hadenini</taxon>
        <taxon>Mythimna</taxon>
    </lineage>
</organism>
<keyword evidence="2" id="KW-1185">Reference proteome</keyword>